<feature type="compositionally biased region" description="Low complexity" evidence="1">
    <location>
        <begin position="66"/>
        <end position="87"/>
    </location>
</feature>
<evidence type="ECO:0000313" key="3">
    <source>
        <dbReference type="EMBL" id="MPM03982.1"/>
    </source>
</evidence>
<feature type="region of interest" description="Disordered" evidence="1">
    <location>
        <begin position="63"/>
        <end position="90"/>
    </location>
</feature>
<keyword evidence="2" id="KW-0472">Membrane</keyword>
<protein>
    <submittedName>
        <fullName evidence="3">Uncharacterized protein</fullName>
    </submittedName>
</protein>
<evidence type="ECO:0000256" key="2">
    <source>
        <dbReference type="SAM" id="Phobius"/>
    </source>
</evidence>
<gene>
    <name evidence="3" type="ORF">SDC9_50249</name>
</gene>
<evidence type="ECO:0000256" key="1">
    <source>
        <dbReference type="SAM" id="MobiDB-lite"/>
    </source>
</evidence>
<accession>A0A644WJL3</accession>
<organism evidence="3">
    <name type="scientific">bioreactor metagenome</name>
    <dbReference type="NCBI Taxonomy" id="1076179"/>
    <lineage>
        <taxon>unclassified sequences</taxon>
        <taxon>metagenomes</taxon>
        <taxon>ecological metagenomes</taxon>
    </lineage>
</organism>
<dbReference type="AlphaFoldDB" id="A0A644WJL3"/>
<proteinExistence type="predicted"/>
<feature type="region of interest" description="Disordered" evidence="1">
    <location>
        <begin position="11"/>
        <end position="31"/>
    </location>
</feature>
<dbReference type="EMBL" id="VSSQ01000998">
    <property type="protein sequence ID" value="MPM03982.1"/>
    <property type="molecule type" value="Genomic_DNA"/>
</dbReference>
<sequence length="545" mass="59094">MIYRKFLFQRNDNNPKPVSSPPGRKQALGKERNQTLKRNIILLTIVLCLLMIFSACSRNEPANDISPSSSAGAASASSSGSTSSSPSEKNELKIVFHDTIDDPQGEYLNTLGGGGSETSGTTGLDLVLYETEPNVFEGCGVMSRSVDIMQGEAGGSTQKYVYRTGIIRAEAGKEGSVTLTGWLTDDSNIPAMIPEAPFDVVIHKDATLRQKGLPLFLTLNGNQASISIKLHDHAEFVFSGEMTSESAESPVGKPSDPKSLIYINSMWSCSFSGGADGGEYTAILLASPEAGTYSGQLSIQGTINPLGAVNEAVTFCFEPFDTAAYRKAGGQMDDQFASMSVLQAADGTYILLLDGEHVILEPVGKGVYFCGSLCSQSESATLQNEADKTKTMLNDLCREKICTEGELPDYSGLKDLDPNDPEDMQKLMDMSEELNAMISHQDAPAWYPEGLIPMVNFSADDGFSTIPPAAELLFQIYNTGYCEEEDFEDLVEPYRTVLSGYDDYQEYLNYDDLEGVFLFTMGKYTVQVSLSQNVAKMTGVGVQIY</sequence>
<keyword evidence="2" id="KW-0812">Transmembrane</keyword>
<keyword evidence="2" id="KW-1133">Transmembrane helix</keyword>
<name>A0A644WJL3_9ZZZZ</name>
<feature type="transmembrane region" description="Helical" evidence="2">
    <location>
        <begin position="39"/>
        <end position="55"/>
    </location>
</feature>
<comment type="caution">
    <text evidence="3">The sequence shown here is derived from an EMBL/GenBank/DDBJ whole genome shotgun (WGS) entry which is preliminary data.</text>
</comment>
<reference evidence="3" key="1">
    <citation type="submission" date="2019-08" db="EMBL/GenBank/DDBJ databases">
        <authorList>
            <person name="Kucharzyk K."/>
            <person name="Murdoch R.W."/>
            <person name="Higgins S."/>
            <person name="Loffler F."/>
        </authorList>
    </citation>
    <scope>NUCLEOTIDE SEQUENCE</scope>
</reference>